<dbReference type="InterPro" id="IPR016158">
    <property type="entry name" value="Cullin_homology"/>
</dbReference>
<sequence>MTTIPLSKEIFNQVIPIPTLQDLAANSSSSDQQSNNIENDIDYLLHWLSPFWPDNTMFVEPSARVKAAVRSCLRDEASQLDFVKLYGNSIKPKFFEELSPLLLDDRVSLIEAIDKIKFIKDYYSQYIKYLNLNKLPYDILTRNLNSLFHSILVENKKSKFINKLTNYLYEMLFGSERSLQGPVQNYIQVLLSIELVDELNSIIIGLSIKQIKDYILATCTKVWNKPLLEEINHWIKLDLFPSFNLVMRLSSFDFSEKYLYDLIKIAHDELVSLRIKEIFDLVVDYPNSYVALSELHQCLLFKLNSHNTGSNISNLSTVINSNINTSEIDSANSLISISNLSSILINNSASSQAYQRAKLVDTFIQLCHEELLHSGANTVDVITCYTSTIKSFLIIDPKGVLLDRVVRPIRRYLKTREDIIIKLVHGLLDQSENNDLLELAQELRKGKKKTIIADDFMDLTWVPDPIDALPDFKKSKVTDIIESLISIFDLKEIFINEFTQLFGQKLINLHDYDVKDITDHLDLLKLRFGENEFTTLDIMIKDIEQSKTTNEKINCDKEYLFHSTILSHLYWPSVCENISHNDNFKLPDAILNQFDSFDKDYAEVKKGRGLKLIPSLGLVKLKLLIRKTNLSFEVTPDKASVISLFDDKVDELTLANISNLLDMQPYVASKAIDYWVKQNVLKETSKDTYMVNE</sequence>
<feature type="domain" description="Cullin family profile" evidence="2">
    <location>
        <begin position="454"/>
        <end position="676"/>
    </location>
</feature>
<dbReference type="RefSeq" id="XP_015467950.1">
    <property type="nucleotide sequence ID" value="XM_015611211.1"/>
</dbReference>
<dbReference type="GO" id="GO:0031625">
    <property type="term" value="F:ubiquitin protein ligase binding"/>
    <property type="evidence" value="ECO:0007669"/>
    <property type="project" value="InterPro"/>
</dbReference>
<evidence type="ECO:0000256" key="1">
    <source>
        <dbReference type="PROSITE-ProRule" id="PRU00330"/>
    </source>
</evidence>
<dbReference type="PANTHER" id="PTHR45957">
    <property type="entry name" value="ANAPHASE-PROMOTING COMPLEX SUBUNIT 2"/>
    <property type="match status" value="1"/>
</dbReference>
<name>A0A0V1PZZ0_9ASCO</name>
<dbReference type="GO" id="GO:0007091">
    <property type="term" value="P:metaphase/anaphase transition of mitotic cell cycle"/>
    <property type="evidence" value="ECO:0007669"/>
    <property type="project" value="TreeGrafter"/>
</dbReference>
<dbReference type="SUPFAM" id="SSF75632">
    <property type="entry name" value="Cullin homology domain"/>
    <property type="match status" value="1"/>
</dbReference>
<dbReference type="PANTHER" id="PTHR45957:SF1">
    <property type="entry name" value="ANAPHASE-PROMOTING COMPLEX SUBUNIT 2"/>
    <property type="match status" value="1"/>
</dbReference>
<comment type="similarity">
    <text evidence="1">Belongs to the cullin family.</text>
</comment>
<dbReference type="InterPro" id="IPR059120">
    <property type="entry name" value="Cullin-like_AB"/>
</dbReference>
<proteinExistence type="inferred from homology"/>
<gene>
    <name evidence="3" type="ORF">AC631_02381</name>
</gene>
<dbReference type="GeneID" id="26839390"/>
<comment type="caution">
    <text evidence="3">The sequence shown here is derived from an EMBL/GenBank/DDBJ whole genome shotgun (WGS) entry which is preliminary data.</text>
</comment>
<dbReference type="OrthoDB" id="5581181at2759"/>
<dbReference type="Pfam" id="PF26557">
    <property type="entry name" value="Cullin_AB"/>
    <property type="match status" value="1"/>
</dbReference>
<dbReference type="Gene3D" id="3.30.230.130">
    <property type="entry name" value="Cullin, Chain C, Domain 2"/>
    <property type="match status" value="1"/>
</dbReference>
<dbReference type="PROSITE" id="PS50069">
    <property type="entry name" value="CULLIN_2"/>
    <property type="match status" value="1"/>
</dbReference>
<dbReference type="Proteomes" id="UP000054251">
    <property type="component" value="Unassembled WGS sequence"/>
</dbReference>
<evidence type="ECO:0000313" key="4">
    <source>
        <dbReference type="Proteomes" id="UP000054251"/>
    </source>
</evidence>
<dbReference type="EMBL" id="LMYN01000041">
    <property type="protein sequence ID" value="KSA01848.1"/>
    <property type="molecule type" value="Genomic_DNA"/>
</dbReference>
<accession>A0A0V1PZZ0</accession>
<dbReference type="SMART" id="SM00182">
    <property type="entry name" value="CULLIN"/>
    <property type="match status" value="1"/>
</dbReference>
<evidence type="ECO:0000313" key="3">
    <source>
        <dbReference type="EMBL" id="KSA01848.1"/>
    </source>
</evidence>
<evidence type="ECO:0000259" key="2">
    <source>
        <dbReference type="PROSITE" id="PS50069"/>
    </source>
</evidence>
<reference evidence="3 4" key="1">
    <citation type="submission" date="2015-11" db="EMBL/GenBank/DDBJ databases">
        <title>The genome of Debaryomyces fabryi.</title>
        <authorList>
            <person name="Tafer H."/>
            <person name="Lopandic K."/>
        </authorList>
    </citation>
    <scope>NUCLEOTIDE SEQUENCE [LARGE SCALE GENOMIC DNA]</scope>
    <source>
        <strain evidence="3 4">CBS 789</strain>
    </source>
</reference>
<dbReference type="AlphaFoldDB" id="A0A0V1PZZ0"/>
<protein>
    <recommendedName>
        <fullName evidence="2">Cullin family profile domain-containing protein</fullName>
    </recommendedName>
</protein>
<dbReference type="GO" id="GO:0005680">
    <property type="term" value="C:anaphase-promoting complex"/>
    <property type="evidence" value="ECO:0007669"/>
    <property type="project" value="TreeGrafter"/>
</dbReference>
<dbReference type="InterPro" id="IPR057975">
    <property type="entry name" value="TPR_ANAPC2"/>
</dbReference>
<dbReference type="InterPro" id="IPR036317">
    <property type="entry name" value="Cullin_homology_sf"/>
</dbReference>
<dbReference type="Pfam" id="PF25773">
    <property type="entry name" value="TPR_ANAPC2"/>
    <property type="match status" value="2"/>
</dbReference>
<keyword evidence="4" id="KW-1185">Reference proteome</keyword>
<dbReference type="InterPro" id="IPR044554">
    <property type="entry name" value="ANAPC2"/>
</dbReference>
<dbReference type="GO" id="GO:0070979">
    <property type="term" value="P:protein K11-linked ubiquitination"/>
    <property type="evidence" value="ECO:0007669"/>
    <property type="project" value="TreeGrafter"/>
</dbReference>
<organism evidence="3 4">
    <name type="scientific">Debaryomyces fabryi</name>
    <dbReference type="NCBI Taxonomy" id="58627"/>
    <lineage>
        <taxon>Eukaryota</taxon>
        <taxon>Fungi</taxon>
        <taxon>Dikarya</taxon>
        <taxon>Ascomycota</taxon>
        <taxon>Saccharomycotina</taxon>
        <taxon>Pichiomycetes</taxon>
        <taxon>Debaryomycetaceae</taxon>
        <taxon>Debaryomyces</taxon>
    </lineage>
</organism>
<dbReference type="GO" id="GO:0006511">
    <property type="term" value="P:ubiquitin-dependent protein catabolic process"/>
    <property type="evidence" value="ECO:0007669"/>
    <property type="project" value="InterPro"/>
</dbReference>